<proteinExistence type="predicted"/>
<dbReference type="OrthoDB" id="9003974at2"/>
<protein>
    <submittedName>
        <fullName evidence="1">Uncharacterized protein</fullName>
    </submittedName>
</protein>
<accession>A0A2P8F2G1</accession>
<organism evidence="1 2">
    <name type="scientific">Marinobacterium halophilum</name>
    <dbReference type="NCBI Taxonomy" id="267374"/>
    <lineage>
        <taxon>Bacteria</taxon>
        <taxon>Pseudomonadati</taxon>
        <taxon>Pseudomonadota</taxon>
        <taxon>Gammaproteobacteria</taxon>
        <taxon>Oceanospirillales</taxon>
        <taxon>Oceanospirillaceae</taxon>
        <taxon>Marinobacterium</taxon>
    </lineage>
</organism>
<name>A0A2P8F2G1_9GAMM</name>
<dbReference type="Proteomes" id="UP000242133">
    <property type="component" value="Unassembled WGS sequence"/>
</dbReference>
<dbReference type="RefSeq" id="WP_106590716.1">
    <property type="nucleotide sequence ID" value="NZ_PYGI01000003.1"/>
</dbReference>
<evidence type="ECO:0000313" key="1">
    <source>
        <dbReference type="EMBL" id="PSL15900.1"/>
    </source>
</evidence>
<sequence>MKEIEFKNLRMIATSSDGVYRLEISIASGFVDFLVTIGLNQQDFEVIGKDEERAAFLHAALHRPFQRQKTALGEAEQRQYLDVILHGSESEVESFLTDKDHGAANGAISNMIRITCGREQSLMRQGNWFN</sequence>
<dbReference type="AlphaFoldDB" id="A0A2P8F2G1"/>
<keyword evidence="2" id="KW-1185">Reference proteome</keyword>
<reference evidence="1 2" key="1">
    <citation type="submission" date="2018-03" db="EMBL/GenBank/DDBJ databases">
        <title>Genomic Encyclopedia of Archaeal and Bacterial Type Strains, Phase II (KMG-II): from individual species to whole genera.</title>
        <authorList>
            <person name="Goeker M."/>
        </authorList>
    </citation>
    <scope>NUCLEOTIDE SEQUENCE [LARGE SCALE GENOMIC DNA]</scope>
    <source>
        <strain evidence="1 2">DSM 17586</strain>
    </source>
</reference>
<gene>
    <name evidence="1" type="ORF">CLV44_103184</name>
</gene>
<comment type="caution">
    <text evidence="1">The sequence shown here is derived from an EMBL/GenBank/DDBJ whole genome shotgun (WGS) entry which is preliminary data.</text>
</comment>
<evidence type="ECO:0000313" key="2">
    <source>
        <dbReference type="Proteomes" id="UP000242133"/>
    </source>
</evidence>
<dbReference type="EMBL" id="PYGI01000003">
    <property type="protein sequence ID" value="PSL15900.1"/>
    <property type="molecule type" value="Genomic_DNA"/>
</dbReference>